<dbReference type="RefSeq" id="WP_090335597.1">
    <property type="nucleotide sequence ID" value="NZ_FNXY01000004.1"/>
</dbReference>
<dbReference type="OrthoDB" id="836926at2"/>
<name>A0A1H6UKW5_9BACT</name>
<evidence type="ECO:0000313" key="2">
    <source>
        <dbReference type="Proteomes" id="UP000199532"/>
    </source>
</evidence>
<organism evidence="1 2">
    <name type="scientific">Dyadobacter koreensis</name>
    <dbReference type="NCBI Taxonomy" id="408657"/>
    <lineage>
        <taxon>Bacteria</taxon>
        <taxon>Pseudomonadati</taxon>
        <taxon>Bacteroidota</taxon>
        <taxon>Cytophagia</taxon>
        <taxon>Cytophagales</taxon>
        <taxon>Spirosomataceae</taxon>
        <taxon>Dyadobacter</taxon>
    </lineage>
</organism>
<keyword evidence="2" id="KW-1185">Reference proteome</keyword>
<proteinExistence type="predicted"/>
<dbReference type="AlphaFoldDB" id="A0A1H6UKW5"/>
<dbReference type="EMBL" id="FNXY01000004">
    <property type="protein sequence ID" value="SEI92951.1"/>
    <property type="molecule type" value="Genomic_DNA"/>
</dbReference>
<gene>
    <name evidence="1" type="ORF">SAMN04487995_2596</name>
</gene>
<reference evidence="1 2" key="1">
    <citation type="submission" date="2016-10" db="EMBL/GenBank/DDBJ databases">
        <authorList>
            <person name="de Groot N.N."/>
        </authorList>
    </citation>
    <scope>NUCLEOTIDE SEQUENCE [LARGE SCALE GENOMIC DNA]</scope>
    <source>
        <strain evidence="1 2">DSM 19938</strain>
    </source>
</reference>
<dbReference type="Proteomes" id="UP000199532">
    <property type="component" value="Unassembled WGS sequence"/>
</dbReference>
<evidence type="ECO:0000313" key="1">
    <source>
        <dbReference type="EMBL" id="SEI92951.1"/>
    </source>
</evidence>
<protein>
    <submittedName>
        <fullName evidence="1">Uncharacterized protein</fullName>
    </submittedName>
</protein>
<accession>A0A1H6UKW5</accession>
<sequence>MTKLIPETEPFPIKIIRQNLPNQILNYCVQLILCLLFLSLHGCKSLNNSPKYKFEDGVYKSKLQGEKQHVYIENDHDSIIVYAINKGVKKLSVDTSVMPKSKTPSKNSLKTIGENKYWQNSFDIDFVTIPLKFRPSTSSFPRQLSNNLNGAVYLGYRNDTYGVSYTKNPIGHVSQKIIHYGFSAGIITGFGTTAMNPYNTNNNISIEYDGMVWTKGIAVLFGVGKFTFGLIGGIDHLLDDNKEYWYYQGKPYLGAAVGLNLN</sequence>